<dbReference type="SUPFAM" id="SSF50249">
    <property type="entry name" value="Nucleic acid-binding proteins"/>
    <property type="match status" value="1"/>
</dbReference>
<keyword evidence="8" id="KW-0539">Nucleus</keyword>
<dbReference type="FunFam" id="1.10.10.10:FF:000168">
    <property type="entry name" value="Replication protein A 32 kDa subunit"/>
    <property type="match status" value="1"/>
</dbReference>
<dbReference type="OMA" id="TFHFIDC"/>
<evidence type="ECO:0000256" key="1">
    <source>
        <dbReference type="ARBA" id="ARBA00004123"/>
    </source>
</evidence>
<sequence>MFSSSQFDVTSAFSGGGFMSSQSTQLPDSAPSPAKSRDSQGLVPVTVKQISQASQSGDEKSNFVIDGVDVTNVTVVGMVFDKAEKVTDVGFTVDDGTGRIGCRRWMNENFDSAEMQIIQDGMYVRINGHLRSFQGVRQLLAFSVRPVTNFDEVTFHFIDCIHTHLQNSKLQLKLQGVASNQAQMVESSVTTPVRSGSNGNQTSTSIQISKQFSVDGLKDCDQLVLEYLQQSSSMGQEKGTHMDEICQQLKLPMEKIKGSIRSLEDEGLIYSTIDEFHYKST</sequence>
<dbReference type="GO" id="GO:0042162">
    <property type="term" value="F:telomeric DNA binding"/>
    <property type="evidence" value="ECO:0000318"/>
    <property type="project" value="GO_Central"/>
</dbReference>
<comment type="similarity">
    <text evidence="2">Belongs to the replication factor A protein 2 family.</text>
</comment>
<keyword evidence="3" id="KW-0235">DNA replication</keyword>
<proteinExistence type="inferred from homology"/>
<evidence type="ECO:0000256" key="7">
    <source>
        <dbReference type="ARBA" id="ARBA00023204"/>
    </source>
</evidence>
<evidence type="ECO:0000259" key="12">
    <source>
        <dbReference type="Pfam" id="PF08784"/>
    </source>
</evidence>
<dbReference type="STRING" id="3983.A0A2C9W376"/>
<dbReference type="AlphaFoldDB" id="A0A2C9W376"/>
<dbReference type="FunFam" id="2.40.50.140:FF:000184">
    <property type="entry name" value="replication protein A 32 kDa subunit A-like"/>
    <property type="match status" value="1"/>
</dbReference>
<dbReference type="GO" id="GO:0000724">
    <property type="term" value="P:double-strand break repair via homologous recombination"/>
    <property type="evidence" value="ECO:0000318"/>
    <property type="project" value="GO_Central"/>
</dbReference>
<dbReference type="GO" id="GO:0005662">
    <property type="term" value="C:DNA replication factor A complex"/>
    <property type="evidence" value="ECO:0000318"/>
    <property type="project" value="GO_Central"/>
</dbReference>
<evidence type="ECO:0000313" key="13">
    <source>
        <dbReference type="EMBL" id="OAY53515.1"/>
    </source>
</evidence>
<evidence type="ECO:0000256" key="3">
    <source>
        <dbReference type="ARBA" id="ARBA00022705"/>
    </source>
</evidence>
<dbReference type="Gramene" id="Manes.03G002500.1.v8.1">
    <property type="protein sequence ID" value="Manes.03G002500.1.v8.1.CDS"/>
    <property type="gene ID" value="Manes.03G002500.v8.1"/>
</dbReference>
<dbReference type="InterPro" id="IPR040260">
    <property type="entry name" value="RFA2-like"/>
</dbReference>
<dbReference type="PANTHER" id="PTHR13989:SF34">
    <property type="entry name" value="REPLICATION PROTEIN A 32 KDA SUBUNIT A"/>
    <property type="match status" value="1"/>
</dbReference>
<dbReference type="InterPro" id="IPR014646">
    <property type="entry name" value="Rfa2/RPA32"/>
</dbReference>
<dbReference type="SUPFAM" id="SSF46785">
    <property type="entry name" value="Winged helix' DNA-binding domain"/>
    <property type="match status" value="1"/>
</dbReference>
<keyword evidence="14" id="KW-1185">Reference proteome</keyword>
<evidence type="ECO:0000259" key="11">
    <source>
        <dbReference type="Pfam" id="PF01336"/>
    </source>
</evidence>
<dbReference type="InterPro" id="IPR014892">
    <property type="entry name" value="RPA_C"/>
</dbReference>
<reference evidence="14" key="1">
    <citation type="journal article" date="2016" name="Nat. Biotechnol.">
        <title>Sequencing wild and cultivated cassava and related species reveals extensive interspecific hybridization and genetic diversity.</title>
        <authorList>
            <person name="Bredeson J.V."/>
            <person name="Lyons J.B."/>
            <person name="Prochnik S.E."/>
            <person name="Wu G.A."/>
            <person name="Ha C.M."/>
            <person name="Edsinger-Gonzales E."/>
            <person name="Grimwood J."/>
            <person name="Schmutz J."/>
            <person name="Rabbi I.Y."/>
            <person name="Egesi C."/>
            <person name="Nauluvula P."/>
            <person name="Lebot V."/>
            <person name="Ndunguru J."/>
            <person name="Mkamilo G."/>
            <person name="Bart R.S."/>
            <person name="Setter T.L."/>
            <person name="Gleadow R.M."/>
            <person name="Kulakow P."/>
            <person name="Ferguson M.E."/>
            <person name="Rounsley S."/>
            <person name="Rokhsar D.S."/>
        </authorList>
    </citation>
    <scope>NUCLEOTIDE SEQUENCE [LARGE SCALE GENOMIC DNA]</scope>
    <source>
        <strain evidence="14">cv. AM560-2</strain>
    </source>
</reference>
<evidence type="ECO:0000256" key="4">
    <source>
        <dbReference type="ARBA" id="ARBA00022763"/>
    </source>
</evidence>
<dbReference type="Pfam" id="PF01336">
    <property type="entry name" value="tRNA_anti-codon"/>
    <property type="match status" value="1"/>
</dbReference>
<organism evidence="13 14">
    <name type="scientific">Manihot esculenta</name>
    <name type="common">Cassava</name>
    <name type="synonym">Jatropha manihot</name>
    <dbReference type="NCBI Taxonomy" id="3983"/>
    <lineage>
        <taxon>Eukaryota</taxon>
        <taxon>Viridiplantae</taxon>
        <taxon>Streptophyta</taxon>
        <taxon>Embryophyta</taxon>
        <taxon>Tracheophyta</taxon>
        <taxon>Spermatophyta</taxon>
        <taxon>Magnoliopsida</taxon>
        <taxon>eudicotyledons</taxon>
        <taxon>Gunneridae</taxon>
        <taxon>Pentapetalae</taxon>
        <taxon>rosids</taxon>
        <taxon>fabids</taxon>
        <taxon>Malpighiales</taxon>
        <taxon>Euphorbiaceae</taxon>
        <taxon>Crotonoideae</taxon>
        <taxon>Manihoteae</taxon>
        <taxon>Manihot</taxon>
    </lineage>
</organism>
<dbReference type="InterPro" id="IPR012340">
    <property type="entry name" value="NA-bd_OB-fold"/>
</dbReference>
<keyword evidence="6" id="KW-0233">DNA recombination</keyword>
<evidence type="ECO:0000256" key="5">
    <source>
        <dbReference type="ARBA" id="ARBA00023125"/>
    </source>
</evidence>
<comment type="function">
    <text evidence="9">Component of the replication protein A complex (RPA) required for DNA recombination, repair and replication. The activity of RPA is mediated by single-stranded DNA binding and protein interactions. Required fo cell division in meristems. Involved in the maintenance of transcriptional epigenetic gene silencing (TGS) at specific loci (including some transposons) by regulating histone H3 acetylation, 'Lys-4' and 'Lys-9' methylation.</text>
</comment>
<comment type="caution">
    <text evidence="13">The sequence shown here is derived from an EMBL/GenBank/DDBJ whole genome shotgun (WGS) entry which is preliminary data.</text>
</comment>
<keyword evidence="5" id="KW-0238">DNA-binding</keyword>
<dbReference type="Proteomes" id="UP000091857">
    <property type="component" value="Chromosome 3"/>
</dbReference>
<dbReference type="Gene3D" id="1.10.10.10">
    <property type="entry name" value="Winged helix-like DNA-binding domain superfamily/Winged helix DNA-binding domain"/>
    <property type="match status" value="1"/>
</dbReference>
<dbReference type="PIRSF" id="PIRSF036949">
    <property type="entry name" value="RPA32"/>
    <property type="match status" value="1"/>
</dbReference>
<comment type="subcellular location">
    <subcellularLocation>
        <location evidence="1">Nucleus</location>
    </subcellularLocation>
</comment>
<dbReference type="OrthoDB" id="25571at2759"/>
<dbReference type="CDD" id="cd04478">
    <property type="entry name" value="RPA2_DBD_D"/>
    <property type="match status" value="1"/>
</dbReference>
<feature type="domain" description="OB" evidence="11">
    <location>
        <begin position="73"/>
        <end position="146"/>
    </location>
</feature>
<feature type="domain" description="Replication protein A C-terminal" evidence="12">
    <location>
        <begin position="164"/>
        <end position="275"/>
    </location>
</feature>
<dbReference type="GO" id="GO:0003697">
    <property type="term" value="F:single-stranded DNA binding"/>
    <property type="evidence" value="ECO:0000318"/>
    <property type="project" value="GO_Central"/>
</dbReference>
<dbReference type="PANTHER" id="PTHR13989">
    <property type="entry name" value="REPLICATION PROTEIN A-RELATED"/>
    <property type="match status" value="1"/>
</dbReference>
<accession>A0A2C9W376</accession>
<dbReference type="InterPro" id="IPR036390">
    <property type="entry name" value="WH_DNA-bd_sf"/>
</dbReference>
<protein>
    <submittedName>
        <fullName evidence="13">Uncharacterized protein</fullName>
    </submittedName>
</protein>
<evidence type="ECO:0000256" key="2">
    <source>
        <dbReference type="ARBA" id="ARBA00007815"/>
    </source>
</evidence>
<feature type="region of interest" description="Disordered" evidence="10">
    <location>
        <begin position="18"/>
        <end position="42"/>
    </location>
</feature>
<feature type="compositionally biased region" description="Polar residues" evidence="10">
    <location>
        <begin position="18"/>
        <end position="27"/>
    </location>
</feature>
<dbReference type="InterPro" id="IPR036388">
    <property type="entry name" value="WH-like_DNA-bd_sf"/>
</dbReference>
<dbReference type="GO" id="GO:0000781">
    <property type="term" value="C:chromosome, telomeric region"/>
    <property type="evidence" value="ECO:0000318"/>
    <property type="project" value="GO_Central"/>
</dbReference>
<gene>
    <name evidence="13" type="ORF">MANES_03G002500v8</name>
</gene>
<dbReference type="GO" id="GO:0035861">
    <property type="term" value="C:site of double-strand break"/>
    <property type="evidence" value="ECO:0000318"/>
    <property type="project" value="GO_Central"/>
</dbReference>
<name>A0A2C9W376_MANES</name>
<evidence type="ECO:0000313" key="14">
    <source>
        <dbReference type="Proteomes" id="UP000091857"/>
    </source>
</evidence>
<dbReference type="InterPro" id="IPR004365">
    <property type="entry name" value="NA-bd_OB_tRNA"/>
</dbReference>
<dbReference type="Pfam" id="PF08784">
    <property type="entry name" value="RPA_C"/>
    <property type="match status" value="1"/>
</dbReference>
<evidence type="ECO:0000256" key="8">
    <source>
        <dbReference type="ARBA" id="ARBA00023242"/>
    </source>
</evidence>
<dbReference type="EMBL" id="CM004389">
    <property type="protein sequence ID" value="OAY53515.1"/>
    <property type="molecule type" value="Genomic_DNA"/>
</dbReference>
<keyword evidence="7" id="KW-0234">DNA repair</keyword>
<evidence type="ECO:0000256" key="6">
    <source>
        <dbReference type="ARBA" id="ARBA00023172"/>
    </source>
</evidence>
<dbReference type="GO" id="GO:0006289">
    <property type="term" value="P:nucleotide-excision repair"/>
    <property type="evidence" value="ECO:0000318"/>
    <property type="project" value="GO_Central"/>
</dbReference>
<dbReference type="Gene3D" id="2.40.50.140">
    <property type="entry name" value="Nucleic acid-binding proteins"/>
    <property type="match status" value="1"/>
</dbReference>
<dbReference type="GO" id="GO:0006260">
    <property type="term" value="P:DNA replication"/>
    <property type="evidence" value="ECO:0000318"/>
    <property type="project" value="GO_Central"/>
</dbReference>
<evidence type="ECO:0000256" key="10">
    <source>
        <dbReference type="SAM" id="MobiDB-lite"/>
    </source>
</evidence>
<evidence type="ECO:0000256" key="9">
    <source>
        <dbReference type="ARBA" id="ARBA00057177"/>
    </source>
</evidence>
<keyword evidence="4" id="KW-0227">DNA damage</keyword>